<name>R7QEK3_CHOCR</name>
<organism evidence="2 3">
    <name type="scientific">Chondrus crispus</name>
    <name type="common">Carrageen Irish moss</name>
    <name type="synonym">Polymorpha crispa</name>
    <dbReference type="NCBI Taxonomy" id="2769"/>
    <lineage>
        <taxon>Eukaryota</taxon>
        <taxon>Rhodophyta</taxon>
        <taxon>Florideophyceae</taxon>
        <taxon>Rhodymeniophycidae</taxon>
        <taxon>Gigartinales</taxon>
        <taxon>Gigartinaceae</taxon>
        <taxon>Chondrus</taxon>
    </lineage>
</organism>
<proteinExistence type="predicted"/>
<feature type="compositionally biased region" description="Basic residues" evidence="1">
    <location>
        <begin position="22"/>
        <end position="32"/>
    </location>
</feature>
<accession>R7QEK3</accession>
<dbReference type="RefSeq" id="XP_005715705.1">
    <property type="nucleotide sequence ID" value="XM_005715648.1"/>
</dbReference>
<dbReference type="EMBL" id="HG001750">
    <property type="protein sequence ID" value="CDF35886.1"/>
    <property type="molecule type" value="Genomic_DNA"/>
</dbReference>
<evidence type="ECO:0000256" key="1">
    <source>
        <dbReference type="SAM" id="MobiDB-lite"/>
    </source>
</evidence>
<reference evidence="3" key="1">
    <citation type="journal article" date="2013" name="Proc. Natl. Acad. Sci. U.S.A.">
        <title>Genome structure and metabolic features in the red seaweed Chondrus crispus shed light on evolution of the Archaeplastida.</title>
        <authorList>
            <person name="Collen J."/>
            <person name="Porcel B."/>
            <person name="Carre W."/>
            <person name="Ball S.G."/>
            <person name="Chaparro C."/>
            <person name="Tonon T."/>
            <person name="Barbeyron T."/>
            <person name="Michel G."/>
            <person name="Noel B."/>
            <person name="Valentin K."/>
            <person name="Elias M."/>
            <person name="Artiguenave F."/>
            <person name="Arun A."/>
            <person name="Aury J.M."/>
            <person name="Barbosa-Neto J.F."/>
            <person name="Bothwell J.H."/>
            <person name="Bouget F.Y."/>
            <person name="Brillet L."/>
            <person name="Cabello-Hurtado F."/>
            <person name="Capella-Gutierrez S."/>
            <person name="Charrier B."/>
            <person name="Cladiere L."/>
            <person name="Cock J.M."/>
            <person name="Coelho S.M."/>
            <person name="Colleoni C."/>
            <person name="Czjzek M."/>
            <person name="Da Silva C."/>
            <person name="Delage L."/>
            <person name="Denoeud F."/>
            <person name="Deschamps P."/>
            <person name="Dittami S.M."/>
            <person name="Gabaldon T."/>
            <person name="Gachon C.M."/>
            <person name="Groisillier A."/>
            <person name="Herve C."/>
            <person name="Jabbari K."/>
            <person name="Katinka M."/>
            <person name="Kloareg B."/>
            <person name="Kowalczyk N."/>
            <person name="Labadie K."/>
            <person name="Leblanc C."/>
            <person name="Lopez P.J."/>
            <person name="McLachlan D.H."/>
            <person name="Meslet-Cladiere L."/>
            <person name="Moustafa A."/>
            <person name="Nehr Z."/>
            <person name="Nyvall Collen P."/>
            <person name="Panaud O."/>
            <person name="Partensky F."/>
            <person name="Poulain J."/>
            <person name="Rensing S.A."/>
            <person name="Rousvoal S."/>
            <person name="Samson G."/>
            <person name="Symeonidi A."/>
            <person name="Weissenbach J."/>
            <person name="Zambounis A."/>
            <person name="Wincker P."/>
            <person name="Boyen C."/>
        </authorList>
    </citation>
    <scope>NUCLEOTIDE SEQUENCE [LARGE SCALE GENOMIC DNA]</scope>
    <source>
        <strain evidence="3">cv. Stackhouse</strain>
    </source>
</reference>
<dbReference type="Proteomes" id="UP000012073">
    <property type="component" value="Unassembled WGS sequence"/>
</dbReference>
<protein>
    <submittedName>
        <fullName evidence="2">Uncharacterized protein</fullName>
    </submittedName>
</protein>
<evidence type="ECO:0000313" key="3">
    <source>
        <dbReference type="Proteomes" id="UP000012073"/>
    </source>
</evidence>
<keyword evidence="3" id="KW-1185">Reference proteome</keyword>
<dbReference type="GeneID" id="17323418"/>
<evidence type="ECO:0000313" key="2">
    <source>
        <dbReference type="EMBL" id="CDF35886.1"/>
    </source>
</evidence>
<dbReference type="AlphaFoldDB" id="R7QEK3"/>
<feature type="region of interest" description="Disordered" evidence="1">
    <location>
        <begin position="1"/>
        <end position="35"/>
    </location>
</feature>
<sequence>MRPESTPLVSTEASAEHAAMASRRKAPTKKRREAMALDRERPTCIEHRALAWEGIFFWEQLKLYWLELTDRSGVGQVDLMGERSTEADTLVVGVAQCGICVLRIKGALANELDEFV</sequence>
<gene>
    <name evidence="2" type="ORF">CHC_T00004018001</name>
</gene>
<dbReference type="KEGG" id="ccp:CHC_T00004018001"/>
<dbReference type="Gramene" id="CDF35886">
    <property type="protein sequence ID" value="CDF35886"/>
    <property type="gene ID" value="CHC_T00004018001"/>
</dbReference>